<keyword evidence="5" id="KW-0804">Transcription</keyword>
<dbReference type="EMBL" id="QJVD01000020">
    <property type="protein sequence ID" value="PYI65826.1"/>
    <property type="molecule type" value="Genomic_DNA"/>
</dbReference>
<evidence type="ECO:0000256" key="4">
    <source>
        <dbReference type="ARBA" id="ARBA00023125"/>
    </source>
</evidence>
<dbReference type="PROSITE" id="PS50110">
    <property type="entry name" value="RESPONSE_REGULATORY"/>
    <property type="match status" value="1"/>
</dbReference>
<dbReference type="CDD" id="cd17574">
    <property type="entry name" value="REC_OmpR"/>
    <property type="match status" value="1"/>
</dbReference>
<name>A0A2V5LUZ2_9MICC</name>
<evidence type="ECO:0000256" key="1">
    <source>
        <dbReference type="ARBA" id="ARBA00022553"/>
    </source>
</evidence>
<dbReference type="Proteomes" id="UP000247832">
    <property type="component" value="Unassembled WGS sequence"/>
</dbReference>
<dbReference type="GO" id="GO:0000976">
    <property type="term" value="F:transcription cis-regulatory region binding"/>
    <property type="evidence" value="ECO:0007669"/>
    <property type="project" value="TreeGrafter"/>
</dbReference>
<dbReference type="SMART" id="SM00448">
    <property type="entry name" value="REC"/>
    <property type="match status" value="1"/>
</dbReference>
<keyword evidence="2" id="KW-0902">Two-component regulatory system</keyword>
<dbReference type="AlphaFoldDB" id="A0A2V5LUZ2"/>
<dbReference type="RefSeq" id="WP_110502103.1">
    <property type="nucleotide sequence ID" value="NZ_QJVD01000020.1"/>
</dbReference>
<keyword evidence="1 6" id="KW-0597">Phosphoprotein</keyword>
<dbReference type="Gene3D" id="3.40.50.2300">
    <property type="match status" value="1"/>
</dbReference>
<protein>
    <recommendedName>
        <fullName evidence="7">Response regulatory domain-containing protein</fullName>
    </recommendedName>
</protein>
<keyword evidence="3" id="KW-0805">Transcription regulation</keyword>
<dbReference type="GO" id="GO:0005829">
    <property type="term" value="C:cytosol"/>
    <property type="evidence" value="ECO:0007669"/>
    <property type="project" value="TreeGrafter"/>
</dbReference>
<dbReference type="PANTHER" id="PTHR48111:SF1">
    <property type="entry name" value="TWO-COMPONENT RESPONSE REGULATOR ORR33"/>
    <property type="match status" value="1"/>
</dbReference>
<evidence type="ECO:0000313" key="9">
    <source>
        <dbReference type="Proteomes" id="UP000247832"/>
    </source>
</evidence>
<dbReference type="GO" id="GO:0032993">
    <property type="term" value="C:protein-DNA complex"/>
    <property type="evidence" value="ECO:0007669"/>
    <property type="project" value="TreeGrafter"/>
</dbReference>
<feature type="domain" description="Response regulatory" evidence="7">
    <location>
        <begin position="6"/>
        <end position="119"/>
    </location>
</feature>
<evidence type="ECO:0000256" key="5">
    <source>
        <dbReference type="ARBA" id="ARBA00023163"/>
    </source>
</evidence>
<keyword evidence="4" id="KW-0238">DNA-binding</keyword>
<proteinExistence type="predicted"/>
<reference evidence="8 9" key="1">
    <citation type="submission" date="2018-05" db="EMBL/GenBank/DDBJ databases">
        <title>Genetic diversity of glacier-inhabiting Cryobacterium bacteria in China and description of Cryobacterium mengkeensis sp. nov. and Arthrobacter glacialis sp. nov.</title>
        <authorList>
            <person name="Liu Q."/>
            <person name="Xin Y.-H."/>
        </authorList>
    </citation>
    <scope>NUCLEOTIDE SEQUENCE [LARGE SCALE GENOMIC DNA]</scope>
    <source>
        <strain evidence="8 9">LI2</strain>
    </source>
</reference>
<dbReference type="GO" id="GO:0006355">
    <property type="term" value="P:regulation of DNA-templated transcription"/>
    <property type="evidence" value="ECO:0007669"/>
    <property type="project" value="TreeGrafter"/>
</dbReference>
<dbReference type="GO" id="GO:0000156">
    <property type="term" value="F:phosphorelay response regulator activity"/>
    <property type="evidence" value="ECO:0007669"/>
    <property type="project" value="TreeGrafter"/>
</dbReference>
<evidence type="ECO:0000256" key="6">
    <source>
        <dbReference type="PROSITE-ProRule" id="PRU00169"/>
    </source>
</evidence>
<dbReference type="InterPro" id="IPR001789">
    <property type="entry name" value="Sig_transdc_resp-reg_receiver"/>
</dbReference>
<dbReference type="Pfam" id="PF00072">
    <property type="entry name" value="Response_reg"/>
    <property type="match status" value="1"/>
</dbReference>
<evidence type="ECO:0000313" key="8">
    <source>
        <dbReference type="EMBL" id="PYI65826.1"/>
    </source>
</evidence>
<dbReference type="PANTHER" id="PTHR48111">
    <property type="entry name" value="REGULATOR OF RPOS"/>
    <property type="match status" value="1"/>
</dbReference>
<comment type="caution">
    <text evidence="8">The sequence shown here is derived from an EMBL/GenBank/DDBJ whole genome shotgun (WGS) entry which is preliminary data.</text>
</comment>
<sequence length="127" mass="13856">MTSARTAVIIEDDQDIRELLTIILGQSGYEVHAAETGMAGVDAVRLHRPALVTVDVGLPDMDGFEVTERIRPLCQSHIIMLTARSGEMDTVTGLEAGADEYLTKPFRAHELRARVEALAAREVPEDA</sequence>
<gene>
    <name evidence="8" type="ORF">CVV68_16495</name>
</gene>
<organism evidence="8 9">
    <name type="scientific">Arthrobacter livingstonensis</name>
    <dbReference type="NCBI Taxonomy" id="670078"/>
    <lineage>
        <taxon>Bacteria</taxon>
        <taxon>Bacillati</taxon>
        <taxon>Actinomycetota</taxon>
        <taxon>Actinomycetes</taxon>
        <taxon>Micrococcales</taxon>
        <taxon>Micrococcaceae</taxon>
        <taxon>Arthrobacter</taxon>
    </lineage>
</organism>
<feature type="modified residue" description="4-aspartylphosphate" evidence="6">
    <location>
        <position position="55"/>
    </location>
</feature>
<dbReference type="SUPFAM" id="SSF52172">
    <property type="entry name" value="CheY-like"/>
    <property type="match status" value="1"/>
</dbReference>
<dbReference type="InterPro" id="IPR039420">
    <property type="entry name" value="WalR-like"/>
</dbReference>
<evidence type="ECO:0000256" key="2">
    <source>
        <dbReference type="ARBA" id="ARBA00023012"/>
    </source>
</evidence>
<dbReference type="InterPro" id="IPR011006">
    <property type="entry name" value="CheY-like_superfamily"/>
</dbReference>
<accession>A0A2V5LUZ2</accession>
<dbReference type="OrthoDB" id="3197131at2"/>
<evidence type="ECO:0000259" key="7">
    <source>
        <dbReference type="PROSITE" id="PS50110"/>
    </source>
</evidence>
<evidence type="ECO:0000256" key="3">
    <source>
        <dbReference type="ARBA" id="ARBA00023015"/>
    </source>
</evidence>
<keyword evidence="9" id="KW-1185">Reference proteome</keyword>